<dbReference type="SUPFAM" id="SSF160148">
    <property type="entry name" value="CPE0013-like"/>
    <property type="match status" value="1"/>
</dbReference>
<dbReference type="InterPro" id="IPR012460">
    <property type="entry name" value="DUF1667"/>
</dbReference>
<organism evidence="1 2">
    <name type="scientific">Candidatus Alectryocaccomicrobium excrementavium</name>
    <dbReference type="NCBI Taxonomy" id="2840668"/>
    <lineage>
        <taxon>Bacteria</taxon>
        <taxon>Bacillati</taxon>
        <taxon>Bacillota</taxon>
        <taxon>Clostridia</taxon>
        <taxon>Candidatus Alectryocaccomicrobium</taxon>
    </lineage>
</organism>
<proteinExistence type="predicted"/>
<dbReference type="Pfam" id="PF07892">
    <property type="entry name" value="DUF1667"/>
    <property type="match status" value="1"/>
</dbReference>
<reference evidence="1" key="2">
    <citation type="journal article" date="2021" name="PeerJ">
        <title>Extensive microbial diversity within the chicken gut microbiome revealed by metagenomics and culture.</title>
        <authorList>
            <person name="Gilroy R."/>
            <person name="Ravi A."/>
            <person name="Getino M."/>
            <person name="Pursley I."/>
            <person name="Horton D.L."/>
            <person name="Alikhan N.F."/>
            <person name="Baker D."/>
            <person name="Gharbi K."/>
            <person name="Hall N."/>
            <person name="Watson M."/>
            <person name="Adriaenssens E.M."/>
            <person name="Foster-Nyarko E."/>
            <person name="Jarju S."/>
            <person name="Secka A."/>
            <person name="Antonio M."/>
            <person name="Oren A."/>
            <person name="Chaudhuri R.R."/>
            <person name="La Ragione R."/>
            <person name="Hildebrand F."/>
            <person name="Pallen M.J."/>
        </authorList>
    </citation>
    <scope>NUCLEOTIDE SEQUENCE</scope>
    <source>
        <strain evidence="1">13766</strain>
    </source>
</reference>
<dbReference type="Proteomes" id="UP000824140">
    <property type="component" value="Unassembled WGS sequence"/>
</dbReference>
<dbReference type="PANTHER" id="PTHR39450:SF1">
    <property type="entry name" value="DUF1667 DOMAIN-CONTAINING PROTEIN"/>
    <property type="match status" value="1"/>
</dbReference>
<evidence type="ECO:0000313" key="1">
    <source>
        <dbReference type="EMBL" id="HIS93334.1"/>
    </source>
</evidence>
<sequence>MKRELICIVCPMGCHLTADVDGETVAISGNGCPRGARYGRQEILAPERTVTSSVMVRGGTHKLCPVKTAAPVPKSRVGDVLAAIRSAQACAPVRLGDVILPNVADTGVDVIATASR</sequence>
<dbReference type="EMBL" id="DVJN01000193">
    <property type="protein sequence ID" value="HIS93334.1"/>
    <property type="molecule type" value="Genomic_DNA"/>
</dbReference>
<gene>
    <name evidence="1" type="ORF">IAA84_09990</name>
</gene>
<dbReference type="PANTHER" id="PTHR39450">
    <property type="entry name" value="MOLYBDOPTERIN OXIDOREDUCTASE, 4FE-4S CLUSTER-BINDING SUBUNIT"/>
    <property type="match status" value="1"/>
</dbReference>
<accession>A0A9D1G1F2</accession>
<name>A0A9D1G1F2_9FIRM</name>
<protein>
    <submittedName>
        <fullName evidence="1">DUF1667 domain-containing protein</fullName>
    </submittedName>
</protein>
<reference evidence="1" key="1">
    <citation type="submission" date="2020-10" db="EMBL/GenBank/DDBJ databases">
        <authorList>
            <person name="Gilroy R."/>
        </authorList>
    </citation>
    <scope>NUCLEOTIDE SEQUENCE</scope>
    <source>
        <strain evidence="1">13766</strain>
    </source>
</reference>
<dbReference type="Gene3D" id="3.10.530.10">
    <property type="entry name" value="CPE0013-like"/>
    <property type="match status" value="1"/>
</dbReference>
<dbReference type="InterPro" id="IPR036593">
    <property type="entry name" value="CPE0013-like_sf"/>
</dbReference>
<comment type="caution">
    <text evidence="1">The sequence shown here is derived from an EMBL/GenBank/DDBJ whole genome shotgun (WGS) entry which is preliminary data.</text>
</comment>
<evidence type="ECO:0000313" key="2">
    <source>
        <dbReference type="Proteomes" id="UP000824140"/>
    </source>
</evidence>
<dbReference type="AlphaFoldDB" id="A0A9D1G1F2"/>